<dbReference type="EMBL" id="AHTH01000010">
    <property type="protein sequence ID" value="EHR41776.1"/>
    <property type="molecule type" value="Genomic_DNA"/>
</dbReference>
<dbReference type="PATRIC" id="fig|1129374.4.peg.1062"/>
<dbReference type="Pfam" id="PF22564">
    <property type="entry name" value="HAAS"/>
    <property type="match status" value="1"/>
</dbReference>
<feature type="transmembrane region" description="Helical" evidence="1">
    <location>
        <begin position="243"/>
        <end position="262"/>
    </location>
</feature>
<keyword evidence="1" id="KW-0472">Membrane</keyword>
<protein>
    <submittedName>
        <fullName evidence="2">Uncharacterized protein</fullName>
    </submittedName>
</protein>
<dbReference type="AlphaFoldDB" id="H3ZCI4"/>
<reference evidence="2 3" key="1">
    <citation type="journal article" date="2012" name="J. Bacteriol.">
        <title>Genome Sequence of Extracellular-Protease-Producing Alishewanella jeotgali Isolated from Traditional Korean Fermented Seafood.</title>
        <authorList>
            <person name="Jung J."/>
            <person name="Chun J."/>
            <person name="Park W."/>
        </authorList>
    </citation>
    <scope>NUCLEOTIDE SEQUENCE [LARGE SCALE GENOMIC DNA]</scope>
    <source>
        <strain evidence="2 3">KCTC 22429</strain>
    </source>
</reference>
<feature type="transmembrane region" description="Helical" evidence="1">
    <location>
        <begin position="214"/>
        <end position="231"/>
    </location>
</feature>
<evidence type="ECO:0000313" key="2">
    <source>
        <dbReference type="EMBL" id="EHR41776.1"/>
    </source>
</evidence>
<sequence>MDLVTRYIAAVQRELPEDKRDEIGRELNANIRDQLDALAEQKGELSDDDSAAVLLQMGHPRDVAQQFVPPQPLISLSYMPVYRYTLYMVLGILFVLQIIASTSAWLHSQFGLLLYLKSVASGFIGDACLAFTAITVTYMLLSREPAAAAKTTPNWHPRQLPAVEPGWQTISLQNIFTDLGTYAFLLVLIWYPLWFTPEQLEAQRISLAEPARQFLTWCTPVLLAGIVLNIGQLKQRFWNRPLLIANVALNSALVLILLYLAVSGPLLEINMAALPYVFEWDYLQRTIVVTLLITACFPGYELVRDLLRLKRLARA</sequence>
<feature type="transmembrane region" description="Helical" evidence="1">
    <location>
        <begin position="118"/>
        <end position="141"/>
    </location>
</feature>
<feature type="transmembrane region" description="Helical" evidence="1">
    <location>
        <begin position="282"/>
        <end position="303"/>
    </location>
</feature>
<dbReference type="eggNOG" id="ENOG5032TR1">
    <property type="taxonomic scope" value="Bacteria"/>
</dbReference>
<feature type="transmembrane region" description="Helical" evidence="1">
    <location>
        <begin position="84"/>
        <end position="106"/>
    </location>
</feature>
<feature type="transmembrane region" description="Helical" evidence="1">
    <location>
        <begin position="175"/>
        <end position="194"/>
    </location>
</feature>
<evidence type="ECO:0000313" key="3">
    <source>
        <dbReference type="Proteomes" id="UP000012046"/>
    </source>
</evidence>
<name>H3ZCI4_9ALTE</name>
<dbReference type="Proteomes" id="UP000012046">
    <property type="component" value="Unassembled WGS sequence"/>
</dbReference>
<dbReference type="STRING" id="1129374.AJE_05286"/>
<dbReference type="RefSeq" id="WP_008949995.1">
    <property type="nucleotide sequence ID" value="NZ_AHTH01000010.1"/>
</dbReference>
<keyword evidence="1" id="KW-0812">Transmembrane</keyword>
<proteinExistence type="predicted"/>
<keyword evidence="3" id="KW-1185">Reference proteome</keyword>
<gene>
    <name evidence="2" type="ORF">AJE_05286</name>
</gene>
<keyword evidence="1" id="KW-1133">Transmembrane helix</keyword>
<evidence type="ECO:0000256" key="1">
    <source>
        <dbReference type="SAM" id="Phobius"/>
    </source>
</evidence>
<organism evidence="2 3">
    <name type="scientific">Alishewanella jeotgali KCTC 22429</name>
    <dbReference type="NCBI Taxonomy" id="1129374"/>
    <lineage>
        <taxon>Bacteria</taxon>
        <taxon>Pseudomonadati</taxon>
        <taxon>Pseudomonadota</taxon>
        <taxon>Gammaproteobacteria</taxon>
        <taxon>Alteromonadales</taxon>
        <taxon>Alteromonadaceae</taxon>
        <taxon>Alishewanella</taxon>
    </lineage>
</organism>
<comment type="caution">
    <text evidence="2">The sequence shown here is derived from an EMBL/GenBank/DDBJ whole genome shotgun (WGS) entry which is preliminary data.</text>
</comment>
<accession>H3ZCI4</accession>